<gene>
    <name evidence="1" type="ORF">DYU05_16625</name>
</gene>
<dbReference type="SUPFAM" id="SSF53448">
    <property type="entry name" value="Nucleotide-diphospho-sugar transferases"/>
    <property type="match status" value="1"/>
</dbReference>
<reference evidence="1 2" key="1">
    <citation type="submission" date="2018-08" db="EMBL/GenBank/DDBJ databases">
        <title>Mucilaginibacter terrae sp. nov., isolated from manganese diggings.</title>
        <authorList>
            <person name="Huang Y."/>
            <person name="Zhou Z."/>
        </authorList>
    </citation>
    <scope>NUCLEOTIDE SEQUENCE [LARGE SCALE GENOMIC DNA]</scope>
    <source>
        <strain evidence="1 2">ZH6</strain>
    </source>
</reference>
<name>A0A3E2NML4_9SPHI</name>
<dbReference type="AlphaFoldDB" id="A0A3E2NML4"/>
<dbReference type="Gene3D" id="3.90.550.10">
    <property type="entry name" value="Spore Coat Polysaccharide Biosynthesis Protein SpsA, Chain A"/>
    <property type="match status" value="1"/>
</dbReference>
<protein>
    <submittedName>
        <fullName evidence="1">Uncharacterized protein</fullName>
    </submittedName>
</protein>
<keyword evidence="2" id="KW-1185">Reference proteome</keyword>
<organism evidence="1 2">
    <name type="scientific">Mucilaginibacter terrenus</name>
    <dbReference type="NCBI Taxonomy" id="2482727"/>
    <lineage>
        <taxon>Bacteria</taxon>
        <taxon>Pseudomonadati</taxon>
        <taxon>Bacteroidota</taxon>
        <taxon>Sphingobacteriia</taxon>
        <taxon>Sphingobacteriales</taxon>
        <taxon>Sphingobacteriaceae</taxon>
        <taxon>Mucilaginibacter</taxon>
    </lineage>
</organism>
<accession>A0A3E2NML4</accession>
<comment type="caution">
    <text evidence="1">The sequence shown here is derived from an EMBL/GenBank/DDBJ whole genome shotgun (WGS) entry which is preliminary data.</text>
</comment>
<dbReference type="RefSeq" id="WP_117384263.1">
    <property type="nucleotide sequence ID" value="NZ_QWDE01000003.1"/>
</dbReference>
<evidence type="ECO:0000313" key="1">
    <source>
        <dbReference type="EMBL" id="RFZ82239.1"/>
    </source>
</evidence>
<evidence type="ECO:0000313" key="2">
    <source>
        <dbReference type="Proteomes" id="UP000260823"/>
    </source>
</evidence>
<proteinExistence type="predicted"/>
<dbReference type="OrthoDB" id="786757at2"/>
<dbReference type="InterPro" id="IPR029044">
    <property type="entry name" value="Nucleotide-diphossugar_trans"/>
</dbReference>
<dbReference type="Proteomes" id="UP000260823">
    <property type="component" value="Unassembled WGS sequence"/>
</dbReference>
<dbReference type="EMBL" id="QWDE01000003">
    <property type="protein sequence ID" value="RFZ82239.1"/>
    <property type="molecule type" value="Genomic_DNA"/>
</dbReference>
<sequence>MPQQPLNVLTLATGKQLYINLAVNLARSFRWWNKDSGITFYLVTDMTDDLPPDVKSYVNIIQIASDELGKGFSPKLHLDKIAPMGRTLFIDSDCLVYGSLLPVFERFKERHVSVIGTPIQDGEWFGDIAAVCKRFSIGQLPKFNGGVYYLEEGETAGKVYQTARELEPQYDAIGFKRLRNRPNDEVLMALAMELHQQRPVVEDGTVLAEFVNYQSGIKSDVLTGKAVLFNTPGHVNYQPNWPLTIARPLIVHFLGHHNQTLPYLKEATQLEYMFSNNYSIAKARSLTFLKVTAPALLKSTLKNILRPLYRTIAGTRQVPPSERIIE</sequence>